<dbReference type="AlphaFoldDB" id="A0A5D4MDH2"/>
<dbReference type="Proteomes" id="UP000325182">
    <property type="component" value="Unassembled WGS sequence"/>
</dbReference>
<feature type="transmembrane region" description="Helical" evidence="1">
    <location>
        <begin position="67"/>
        <end position="83"/>
    </location>
</feature>
<keyword evidence="1" id="KW-0472">Membrane</keyword>
<reference evidence="2 3" key="1">
    <citation type="submission" date="2019-08" db="EMBL/GenBank/DDBJ databases">
        <title>Bacillus genomes from the desert of Cuatro Cienegas, Coahuila.</title>
        <authorList>
            <person name="Olmedo-Alvarez G."/>
        </authorList>
    </citation>
    <scope>NUCLEOTIDE SEQUENCE [LARGE SCALE GENOMIC DNA]</scope>
    <source>
        <strain evidence="2 3">CH128b_4D</strain>
    </source>
</reference>
<evidence type="ECO:0000256" key="1">
    <source>
        <dbReference type="SAM" id="Phobius"/>
    </source>
</evidence>
<organism evidence="2 3">
    <name type="scientific">Rossellomorea vietnamensis</name>
    <dbReference type="NCBI Taxonomy" id="218284"/>
    <lineage>
        <taxon>Bacteria</taxon>
        <taxon>Bacillati</taxon>
        <taxon>Bacillota</taxon>
        <taxon>Bacilli</taxon>
        <taxon>Bacillales</taxon>
        <taxon>Bacillaceae</taxon>
        <taxon>Rossellomorea</taxon>
    </lineage>
</organism>
<protein>
    <submittedName>
        <fullName evidence="2">Uncharacterized protein</fullName>
    </submittedName>
</protein>
<proteinExistence type="predicted"/>
<sequence length="154" mass="18455">MKLSRILILLLLAFSWLMLPLAGWRSIKRFFPASMFMCVFLVIEDLIAEKLNWWVIYPSLSRKIRGMVPFAIGPFFTGSIFILKFTYGRFFLFFLLNLAVDTFFVYPFYSWFKKLGVWRLIKMTQPQLLMLFLTKSVLMYGFHHYFISRRKTAK</sequence>
<feature type="transmembrane region" description="Helical" evidence="1">
    <location>
        <begin position="6"/>
        <end position="23"/>
    </location>
</feature>
<dbReference type="EMBL" id="VTEG01000004">
    <property type="protein sequence ID" value="TYR99999.1"/>
    <property type="molecule type" value="Genomic_DNA"/>
</dbReference>
<keyword evidence="1" id="KW-0812">Transmembrane</keyword>
<accession>A0A5D4MDH2</accession>
<evidence type="ECO:0000313" key="3">
    <source>
        <dbReference type="Proteomes" id="UP000325182"/>
    </source>
</evidence>
<keyword evidence="1" id="KW-1133">Transmembrane helix</keyword>
<feature type="transmembrane region" description="Helical" evidence="1">
    <location>
        <begin position="129"/>
        <end position="147"/>
    </location>
</feature>
<name>A0A5D4MDH2_9BACI</name>
<gene>
    <name evidence="2" type="ORF">FZC84_08720</name>
</gene>
<comment type="caution">
    <text evidence="2">The sequence shown here is derived from an EMBL/GenBank/DDBJ whole genome shotgun (WGS) entry which is preliminary data.</text>
</comment>
<feature type="transmembrane region" description="Helical" evidence="1">
    <location>
        <begin position="90"/>
        <end position="109"/>
    </location>
</feature>
<evidence type="ECO:0000313" key="2">
    <source>
        <dbReference type="EMBL" id="TYR99999.1"/>
    </source>
</evidence>